<keyword evidence="2" id="KW-1133">Transmembrane helix</keyword>
<gene>
    <name evidence="3" type="ORF">COCON_G00211480</name>
</gene>
<protein>
    <submittedName>
        <fullName evidence="3">Uncharacterized protein</fullName>
    </submittedName>
</protein>
<dbReference type="GO" id="GO:0042157">
    <property type="term" value="P:lipoprotein metabolic process"/>
    <property type="evidence" value="ECO:0007669"/>
    <property type="project" value="InterPro"/>
</dbReference>
<evidence type="ECO:0000256" key="1">
    <source>
        <dbReference type="ARBA" id="ARBA00010090"/>
    </source>
</evidence>
<feature type="transmembrane region" description="Helical" evidence="2">
    <location>
        <begin position="309"/>
        <end position="330"/>
    </location>
</feature>
<dbReference type="PANTHER" id="PTHR14096">
    <property type="entry name" value="APOLIPOPROTEIN L"/>
    <property type="match status" value="1"/>
</dbReference>
<comment type="caution">
    <text evidence="3">The sequence shown here is derived from an EMBL/GenBank/DDBJ whole genome shotgun (WGS) entry which is preliminary data.</text>
</comment>
<reference evidence="3" key="1">
    <citation type="journal article" date="2023" name="Science">
        <title>Genome structures resolve the early diversification of teleost fishes.</title>
        <authorList>
            <person name="Parey E."/>
            <person name="Louis A."/>
            <person name="Montfort J."/>
            <person name="Bouchez O."/>
            <person name="Roques C."/>
            <person name="Iampietro C."/>
            <person name="Lluch J."/>
            <person name="Castinel A."/>
            <person name="Donnadieu C."/>
            <person name="Desvignes T."/>
            <person name="Floi Bucao C."/>
            <person name="Jouanno E."/>
            <person name="Wen M."/>
            <person name="Mejri S."/>
            <person name="Dirks R."/>
            <person name="Jansen H."/>
            <person name="Henkel C."/>
            <person name="Chen W.J."/>
            <person name="Zahm M."/>
            <person name="Cabau C."/>
            <person name="Klopp C."/>
            <person name="Thompson A.W."/>
            <person name="Robinson-Rechavi M."/>
            <person name="Braasch I."/>
            <person name="Lecointre G."/>
            <person name="Bobe J."/>
            <person name="Postlethwait J.H."/>
            <person name="Berthelot C."/>
            <person name="Roest Crollius H."/>
            <person name="Guiguen Y."/>
        </authorList>
    </citation>
    <scope>NUCLEOTIDE SEQUENCE</scope>
    <source>
        <strain evidence="3">Concon-B</strain>
    </source>
</reference>
<feature type="transmembrane region" description="Helical" evidence="2">
    <location>
        <begin position="446"/>
        <end position="466"/>
    </location>
</feature>
<evidence type="ECO:0000313" key="4">
    <source>
        <dbReference type="Proteomes" id="UP001152803"/>
    </source>
</evidence>
<dbReference type="Proteomes" id="UP001152803">
    <property type="component" value="Unassembled WGS sequence"/>
</dbReference>
<dbReference type="GO" id="GO:0005576">
    <property type="term" value="C:extracellular region"/>
    <property type="evidence" value="ECO:0007669"/>
    <property type="project" value="InterPro"/>
</dbReference>
<dbReference type="AlphaFoldDB" id="A0A9Q1D0X5"/>
<proteinExistence type="inferred from homology"/>
<organism evidence="3 4">
    <name type="scientific">Conger conger</name>
    <name type="common">Conger eel</name>
    <name type="synonym">Muraena conger</name>
    <dbReference type="NCBI Taxonomy" id="82655"/>
    <lineage>
        <taxon>Eukaryota</taxon>
        <taxon>Metazoa</taxon>
        <taxon>Chordata</taxon>
        <taxon>Craniata</taxon>
        <taxon>Vertebrata</taxon>
        <taxon>Euteleostomi</taxon>
        <taxon>Actinopterygii</taxon>
        <taxon>Neopterygii</taxon>
        <taxon>Teleostei</taxon>
        <taxon>Anguilliformes</taxon>
        <taxon>Congridae</taxon>
        <taxon>Conger</taxon>
    </lineage>
</organism>
<keyword evidence="2" id="KW-0812">Transmembrane</keyword>
<name>A0A9Q1D0X5_CONCO</name>
<dbReference type="GO" id="GO:0016020">
    <property type="term" value="C:membrane"/>
    <property type="evidence" value="ECO:0007669"/>
    <property type="project" value="TreeGrafter"/>
</dbReference>
<dbReference type="GO" id="GO:0006869">
    <property type="term" value="P:lipid transport"/>
    <property type="evidence" value="ECO:0007669"/>
    <property type="project" value="InterPro"/>
</dbReference>
<dbReference type="Pfam" id="PF05461">
    <property type="entry name" value="ApoL"/>
    <property type="match status" value="1"/>
</dbReference>
<dbReference type="GO" id="GO:0008289">
    <property type="term" value="F:lipid binding"/>
    <property type="evidence" value="ECO:0007669"/>
    <property type="project" value="InterPro"/>
</dbReference>
<accession>A0A9Q1D0X5</accession>
<dbReference type="InterPro" id="IPR008405">
    <property type="entry name" value="ApoL"/>
</dbReference>
<dbReference type="EMBL" id="JAFJMO010000016">
    <property type="protein sequence ID" value="KAJ8254536.1"/>
    <property type="molecule type" value="Genomic_DNA"/>
</dbReference>
<comment type="similarity">
    <text evidence="1">Belongs to the apolipoprotein L family.</text>
</comment>
<keyword evidence="4" id="KW-1185">Reference proteome</keyword>
<dbReference type="OrthoDB" id="6146578at2759"/>
<evidence type="ECO:0000256" key="2">
    <source>
        <dbReference type="SAM" id="Phobius"/>
    </source>
</evidence>
<sequence>MDHTREELDQLAAGYISDTMSCIHTVQEFCIIHSQWLLQRESELKRMKDITDRAEKINLTANHFLKSKNKMKAFGEYMCSKVTEVTAEGRTQELEEELGCLLQDTLKGLEKLTLFLEAVEMLAVTSLSVFEEENPVCQLPEGRVDSKFFQTSLVNVDLLAFQLDKYLRVSQELCEMLQESSGSIPFLGINYRAENASENDLCPILTNEAIQNMFDHLTDLRRIRSDQHFRMTYLSRGSAQQFIDQFSLRCSKMQQFLEALEKEAVQLDRMKMGASIFRILGSVLGFVGGILSVVSVVSIVLLLNVGSCLGIAGAIIGILICCIEIGFNFCRGKKIKKIFENYSKDVKIMLECLEKAASPIIRSTVPDVLNVIATVLKAAKTTYSLIKVIDIIADASTLGAEEVASSTVKVVTQEVKAARNITNMAANLTDIRQLAKGTPSALSKTVLVWIIGSNVFCMGMDLYFIYKEIKTLANGDKSDVSKVIRRRASLWKTELDEWEKIHGSLCTGLLSFETSEEVLQRPFYTLHEESS</sequence>
<feature type="transmembrane region" description="Helical" evidence="2">
    <location>
        <begin position="279"/>
        <end position="303"/>
    </location>
</feature>
<keyword evidence="2" id="KW-0472">Membrane</keyword>
<evidence type="ECO:0000313" key="3">
    <source>
        <dbReference type="EMBL" id="KAJ8254536.1"/>
    </source>
</evidence>
<dbReference type="PANTHER" id="PTHR14096:SF57">
    <property type="entry name" value="APOLIPOPROTEIN L4"/>
    <property type="match status" value="1"/>
</dbReference>